<dbReference type="SUPFAM" id="SSF81273">
    <property type="entry name" value="H-NS histone-like proteins"/>
    <property type="match status" value="1"/>
</dbReference>
<dbReference type="Gene3D" id="3.30.160.510">
    <property type="entry name" value="Histone-like nucleoid-structuring protein H-NS"/>
    <property type="match status" value="1"/>
</dbReference>
<sequence>MNMETIVELLDGYVEFFMKSEQLKREIDLAIEREKLRVAELVVNHMAAIAENAHRKFTESGQKKSSPPKYWNPRTGETWTGKGRKPKWLEGQDLHDFLLPASPEE</sequence>
<feature type="region of interest" description="Disordered" evidence="1">
    <location>
        <begin position="54"/>
        <end position="87"/>
    </location>
</feature>
<dbReference type="SMART" id="SM00528">
    <property type="entry name" value="HNS"/>
    <property type="match status" value="1"/>
</dbReference>
<gene>
    <name evidence="3" type="ORF">F7R25_28620</name>
</gene>
<accession>A0A3P0DR44</accession>
<evidence type="ECO:0000313" key="4">
    <source>
        <dbReference type="Proteomes" id="UP000473470"/>
    </source>
</evidence>
<dbReference type="GeneID" id="93055418"/>
<evidence type="ECO:0000313" key="3">
    <source>
        <dbReference type="EMBL" id="KAB0633777.1"/>
    </source>
</evidence>
<organism evidence="3 4">
    <name type="scientific">Burkholderia stagnalis</name>
    <dbReference type="NCBI Taxonomy" id="1503054"/>
    <lineage>
        <taxon>Bacteria</taxon>
        <taxon>Pseudomonadati</taxon>
        <taxon>Pseudomonadota</taxon>
        <taxon>Betaproteobacteria</taxon>
        <taxon>Burkholderiales</taxon>
        <taxon>Burkholderiaceae</taxon>
        <taxon>Burkholderia</taxon>
        <taxon>Burkholderia cepacia complex</taxon>
    </lineage>
</organism>
<dbReference type="RefSeq" id="WP_081059872.1">
    <property type="nucleotide sequence ID" value="NZ_CABVPM010000227.1"/>
</dbReference>
<dbReference type="Proteomes" id="UP000473470">
    <property type="component" value="Unassembled WGS sequence"/>
</dbReference>
<dbReference type="InterPro" id="IPR027444">
    <property type="entry name" value="H-NS_C_dom"/>
</dbReference>
<dbReference type="AlphaFoldDB" id="A0A3P0DR44"/>
<dbReference type="EMBL" id="VZOK01000061">
    <property type="protein sequence ID" value="KAB0633777.1"/>
    <property type="molecule type" value="Genomic_DNA"/>
</dbReference>
<dbReference type="GO" id="GO:0003677">
    <property type="term" value="F:DNA binding"/>
    <property type="evidence" value="ECO:0007669"/>
    <property type="project" value="InterPro"/>
</dbReference>
<feature type="domain" description="DNA-binding protein H-NS-like C-terminal" evidence="2">
    <location>
        <begin position="60"/>
        <end position="99"/>
    </location>
</feature>
<reference evidence="3 4" key="1">
    <citation type="submission" date="2019-09" db="EMBL/GenBank/DDBJ databases">
        <title>Draft genome sequences of 48 bacterial type strains from the CCUG.</title>
        <authorList>
            <person name="Tunovic T."/>
            <person name="Pineiro-Iglesias B."/>
            <person name="Unosson C."/>
            <person name="Inganas E."/>
            <person name="Ohlen M."/>
            <person name="Cardew S."/>
            <person name="Jensie-Markopoulos S."/>
            <person name="Salva-Serra F."/>
            <person name="Jaen-Luchoro D."/>
            <person name="Karlsson R."/>
            <person name="Svensson-Stadler L."/>
            <person name="Chun J."/>
            <person name="Moore E."/>
        </authorList>
    </citation>
    <scope>NUCLEOTIDE SEQUENCE [LARGE SCALE GENOMIC DNA]</scope>
    <source>
        <strain evidence="3 4">CCUG 65686</strain>
    </source>
</reference>
<dbReference type="Pfam" id="PF00816">
    <property type="entry name" value="Histone_HNS"/>
    <property type="match status" value="1"/>
</dbReference>
<evidence type="ECO:0000259" key="2">
    <source>
        <dbReference type="SMART" id="SM00528"/>
    </source>
</evidence>
<proteinExistence type="predicted"/>
<comment type="caution">
    <text evidence="3">The sequence shown here is derived from an EMBL/GenBank/DDBJ whole genome shotgun (WGS) entry which is preliminary data.</text>
</comment>
<evidence type="ECO:0000256" key="1">
    <source>
        <dbReference type="SAM" id="MobiDB-lite"/>
    </source>
</evidence>
<name>A0A3P0DR44_9BURK</name>
<protein>
    <submittedName>
        <fullName evidence="3">H-NS histone family protein</fullName>
    </submittedName>
</protein>